<dbReference type="GO" id="GO:0045454">
    <property type="term" value="P:cell redox homeostasis"/>
    <property type="evidence" value="ECO:0007669"/>
    <property type="project" value="TreeGrafter"/>
</dbReference>
<reference evidence="8 9" key="1">
    <citation type="journal article" date="2018" name="Nat. Biotechnol.">
        <title>A standardized bacterial taxonomy based on genome phylogeny substantially revises the tree of life.</title>
        <authorList>
            <person name="Parks D.H."/>
            <person name="Chuvochina M."/>
            <person name="Waite D.W."/>
            <person name="Rinke C."/>
            <person name="Skarshewski A."/>
            <person name="Chaumeil P.A."/>
            <person name="Hugenholtz P."/>
        </authorList>
    </citation>
    <scope>NUCLEOTIDE SEQUENCE [LARGE SCALE GENOMIC DNA]</scope>
    <source>
        <strain evidence="8">UBA8844</strain>
    </source>
</reference>
<organism evidence="8 9">
    <name type="scientific">Gemmatimonas aurantiaca</name>
    <dbReference type="NCBI Taxonomy" id="173480"/>
    <lineage>
        <taxon>Bacteria</taxon>
        <taxon>Pseudomonadati</taxon>
        <taxon>Gemmatimonadota</taxon>
        <taxon>Gemmatimonadia</taxon>
        <taxon>Gemmatimonadales</taxon>
        <taxon>Gemmatimonadaceae</taxon>
        <taxon>Gemmatimonas</taxon>
    </lineage>
</organism>
<evidence type="ECO:0000256" key="5">
    <source>
        <dbReference type="ARBA" id="ARBA00023136"/>
    </source>
</evidence>
<evidence type="ECO:0000256" key="1">
    <source>
        <dbReference type="ARBA" id="ARBA00004141"/>
    </source>
</evidence>
<gene>
    <name evidence="8" type="ORF">DGD08_03985</name>
</gene>
<evidence type="ECO:0000313" key="8">
    <source>
        <dbReference type="EMBL" id="HCT56354.1"/>
    </source>
</evidence>
<dbReference type="OMA" id="YLCFLAG"/>
<evidence type="ECO:0000259" key="7">
    <source>
        <dbReference type="Pfam" id="PF02683"/>
    </source>
</evidence>
<dbReference type="InterPro" id="IPR003834">
    <property type="entry name" value="Cyt_c_assmbl_TM_dom"/>
</dbReference>
<keyword evidence="2 6" id="KW-0812">Transmembrane</keyword>
<feature type="transmembrane region" description="Helical" evidence="6">
    <location>
        <begin position="100"/>
        <end position="120"/>
    </location>
</feature>
<dbReference type="GO" id="GO:0017004">
    <property type="term" value="P:cytochrome complex assembly"/>
    <property type="evidence" value="ECO:0007669"/>
    <property type="project" value="UniProtKB-KW"/>
</dbReference>
<evidence type="ECO:0000256" key="3">
    <source>
        <dbReference type="ARBA" id="ARBA00022748"/>
    </source>
</evidence>
<sequence>MQIDVAAQLSGNPAAVLPLLFGAGVLTSLTPCVYPMIPITAAIVGGQSSSELSGATKASRWRPLGLSLAYVMGLALVYAGLGLIAGLTGTMFGTISSNPWAFFVMANLLLIAALSMLDVIPVRVPAAIMQRAANAGTGGRAAGAFVMGAASGLVAAPCSAPVMAAVLTWVATTKSAALGFTYLFTFSLGMCTLLVIVGLSAGTLSRLPRAGAWMLTVKKGFAFVMLGMAEYYLVKMGQVYF</sequence>
<keyword evidence="3" id="KW-0201">Cytochrome c-type biogenesis</keyword>
<accession>A0A3D4V6B6</accession>
<name>A0A3D4V6B6_9BACT</name>
<feature type="transmembrane region" description="Helical" evidence="6">
    <location>
        <begin position="182"/>
        <end position="204"/>
    </location>
</feature>
<feature type="transmembrane region" description="Helical" evidence="6">
    <location>
        <begin position="20"/>
        <end position="44"/>
    </location>
</feature>
<dbReference type="Pfam" id="PF02683">
    <property type="entry name" value="DsbD_TM"/>
    <property type="match status" value="1"/>
</dbReference>
<feature type="transmembrane region" description="Helical" evidence="6">
    <location>
        <begin position="141"/>
        <end position="170"/>
    </location>
</feature>
<protein>
    <recommendedName>
        <fullName evidence="7">Cytochrome C biogenesis protein transmembrane domain-containing protein</fullName>
    </recommendedName>
</protein>
<comment type="caution">
    <text evidence="8">The sequence shown here is derived from an EMBL/GenBank/DDBJ whole genome shotgun (WGS) entry which is preliminary data.</text>
</comment>
<evidence type="ECO:0000256" key="2">
    <source>
        <dbReference type="ARBA" id="ARBA00022692"/>
    </source>
</evidence>
<dbReference type="GO" id="GO:0016020">
    <property type="term" value="C:membrane"/>
    <property type="evidence" value="ECO:0007669"/>
    <property type="project" value="UniProtKB-SubCell"/>
</dbReference>
<feature type="transmembrane region" description="Helical" evidence="6">
    <location>
        <begin position="64"/>
        <end position="88"/>
    </location>
</feature>
<feature type="transmembrane region" description="Helical" evidence="6">
    <location>
        <begin position="216"/>
        <end position="234"/>
    </location>
</feature>
<dbReference type="PANTHER" id="PTHR32234">
    <property type="entry name" value="THIOL:DISULFIDE INTERCHANGE PROTEIN DSBD"/>
    <property type="match status" value="1"/>
</dbReference>
<keyword evidence="4 6" id="KW-1133">Transmembrane helix</keyword>
<dbReference type="Proteomes" id="UP000264071">
    <property type="component" value="Unassembled WGS sequence"/>
</dbReference>
<feature type="domain" description="Cytochrome C biogenesis protein transmembrane" evidence="7">
    <location>
        <begin position="15"/>
        <end position="232"/>
    </location>
</feature>
<evidence type="ECO:0000256" key="6">
    <source>
        <dbReference type="SAM" id="Phobius"/>
    </source>
</evidence>
<proteinExistence type="predicted"/>
<comment type="subcellular location">
    <subcellularLocation>
        <location evidence="1">Membrane</location>
        <topology evidence="1">Multi-pass membrane protein</topology>
    </subcellularLocation>
</comment>
<dbReference type="AlphaFoldDB" id="A0A3D4V6B6"/>
<evidence type="ECO:0000256" key="4">
    <source>
        <dbReference type="ARBA" id="ARBA00022989"/>
    </source>
</evidence>
<evidence type="ECO:0000313" key="9">
    <source>
        <dbReference type="Proteomes" id="UP000264071"/>
    </source>
</evidence>
<dbReference type="GO" id="GO:0015035">
    <property type="term" value="F:protein-disulfide reductase activity"/>
    <property type="evidence" value="ECO:0007669"/>
    <property type="project" value="TreeGrafter"/>
</dbReference>
<keyword evidence="5 6" id="KW-0472">Membrane</keyword>
<dbReference type="PANTHER" id="PTHR32234:SF0">
    <property type="entry name" value="THIOL:DISULFIDE INTERCHANGE PROTEIN DSBD"/>
    <property type="match status" value="1"/>
</dbReference>
<dbReference type="EMBL" id="DPIY01000005">
    <property type="protein sequence ID" value="HCT56354.1"/>
    <property type="molecule type" value="Genomic_DNA"/>
</dbReference>